<protein>
    <submittedName>
        <fullName evidence="3">CPBP family intramembrane metalloprotease</fullName>
    </submittedName>
</protein>
<keyword evidence="1" id="KW-0812">Transmembrane</keyword>
<keyword evidence="4" id="KW-1185">Reference proteome</keyword>
<gene>
    <name evidence="3" type="ORF">FHP25_02910</name>
</gene>
<keyword evidence="3" id="KW-0482">Metalloprotease</keyword>
<feature type="transmembrane region" description="Helical" evidence="1">
    <location>
        <begin position="165"/>
        <end position="186"/>
    </location>
</feature>
<proteinExistence type="predicted"/>
<dbReference type="GO" id="GO:0008237">
    <property type="term" value="F:metallopeptidase activity"/>
    <property type="evidence" value="ECO:0007669"/>
    <property type="project" value="UniProtKB-KW"/>
</dbReference>
<feature type="transmembrane region" description="Helical" evidence="1">
    <location>
        <begin position="47"/>
        <end position="68"/>
    </location>
</feature>
<feature type="domain" description="CAAX prenyl protease 2/Lysostaphin resistance protein A-like" evidence="2">
    <location>
        <begin position="173"/>
        <end position="263"/>
    </location>
</feature>
<dbReference type="Pfam" id="PF02517">
    <property type="entry name" value="Rce1-like"/>
    <property type="match status" value="1"/>
</dbReference>
<sequence>MYMIHPRGKIRGPDRPACHEGDMLRTDLSRDNSLVADVRQARLITPLWLAIPLGGGLLIVVTALLAPLAVPPLGRLLKALSEPVYATYFSSIVTILAFAFTALVLFLWVRLVEGRPFHTIGFRIRGALLGIPLGLGLALLFTTLIMGGLSAFGMATPRPPGNDPIGMAAMQGIVVAAVMFGVQASTEEMLYRGWMQNVIAVRQGAFLAILIVTVAFTWAHSRNPGFSLLPGVNLVLFAVFLSLLTLRTGGLWAGCAWHAGWNWSLSNLWGVPLSGIEPEGGSAMAWHLSGPAVLTGGAWGPEGGLLATAVLAGATVWVALWRGLGARIPAPAPAMTPEARLAAYRATHRR</sequence>
<dbReference type="GO" id="GO:0004175">
    <property type="term" value="F:endopeptidase activity"/>
    <property type="evidence" value="ECO:0007669"/>
    <property type="project" value="UniProtKB-ARBA"/>
</dbReference>
<evidence type="ECO:0000313" key="4">
    <source>
        <dbReference type="Proteomes" id="UP000321638"/>
    </source>
</evidence>
<organism evidence="3 4">
    <name type="scientific">Vineibacter terrae</name>
    <dbReference type="NCBI Taxonomy" id="2586908"/>
    <lineage>
        <taxon>Bacteria</taxon>
        <taxon>Pseudomonadati</taxon>
        <taxon>Pseudomonadota</taxon>
        <taxon>Alphaproteobacteria</taxon>
        <taxon>Hyphomicrobiales</taxon>
        <taxon>Vineibacter</taxon>
    </lineage>
</organism>
<dbReference type="PANTHER" id="PTHR39430:SF1">
    <property type="entry name" value="PROTEASE"/>
    <property type="match status" value="1"/>
</dbReference>
<evidence type="ECO:0000259" key="2">
    <source>
        <dbReference type="Pfam" id="PF02517"/>
    </source>
</evidence>
<evidence type="ECO:0000256" key="1">
    <source>
        <dbReference type="SAM" id="Phobius"/>
    </source>
</evidence>
<name>A0A5C8PVY2_9HYPH</name>
<feature type="transmembrane region" description="Helical" evidence="1">
    <location>
        <begin position="129"/>
        <end position="153"/>
    </location>
</feature>
<dbReference type="GO" id="GO:0006508">
    <property type="term" value="P:proteolysis"/>
    <property type="evidence" value="ECO:0007669"/>
    <property type="project" value="UniProtKB-KW"/>
</dbReference>
<comment type="caution">
    <text evidence="3">The sequence shown here is derived from an EMBL/GenBank/DDBJ whole genome shotgun (WGS) entry which is preliminary data.</text>
</comment>
<dbReference type="OrthoDB" id="7310853at2"/>
<keyword evidence="3" id="KW-0645">Protease</keyword>
<evidence type="ECO:0000313" key="3">
    <source>
        <dbReference type="EMBL" id="TXL82030.1"/>
    </source>
</evidence>
<reference evidence="3 4" key="1">
    <citation type="submission" date="2019-06" db="EMBL/GenBank/DDBJ databases">
        <title>New taxonomy in bacterial strain CC-CFT640, isolated from vineyard.</title>
        <authorList>
            <person name="Lin S.-Y."/>
            <person name="Tsai C.-F."/>
            <person name="Young C.-C."/>
        </authorList>
    </citation>
    <scope>NUCLEOTIDE SEQUENCE [LARGE SCALE GENOMIC DNA]</scope>
    <source>
        <strain evidence="3 4">CC-CFT640</strain>
    </source>
</reference>
<dbReference type="GO" id="GO:0080120">
    <property type="term" value="P:CAAX-box protein maturation"/>
    <property type="evidence" value="ECO:0007669"/>
    <property type="project" value="UniProtKB-ARBA"/>
</dbReference>
<keyword evidence="3" id="KW-0378">Hydrolase</keyword>
<keyword evidence="1" id="KW-1133">Transmembrane helix</keyword>
<accession>A0A5C8PVY2</accession>
<dbReference type="PANTHER" id="PTHR39430">
    <property type="entry name" value="MEMBRANE-ASSOCIATED PROTEASE-RELATED"/>
    <property type="match status" value="1"/>
</dbReference>
<dbReference type="EMBL" id="VDUZ01000002">
    <property type="protein sequence ID" value="TXL82030.1"/>
    <property type="molecule type" value="Genomic_DNA"/>
</dbReference>
<feature type="transmembrane region" description="Helical" evidence="1">
    <location>
        <begin position="88"/>
        <end position="109"/>
    </location>
</feature>
<dbReference type="Proteomes" id="UP000321638">
    <property type="component" value="Unassembled WGS sequence"/>
</dbReference>
<feature type="transmembrane region" description="Helical" evidence="1">
    <location>
        <begin position="225"/>
        <end position="244"/>
    </location>
</feature>
<keyword evidence="1" id="KW-0472">Membrane</keyword>
<dbReference type="InterPro" id="IPR003675">
    <property type="entry name" value="Rce1/LyrA-like_dom"/>
</dbReference>
<feature type="transmembrane region" description="Helical" evidence="1">
    <location>
        <begin position="198"/>
        <end position="219"/>
    </location>
</feature>
<dbReference type="AlphaFoldDB" id="A0A5C8PVY2"/>